<evidence type="ECO:0000313" key="2">
    <source>
        <dbReference type="EMBL" id="GAA0935960.1"/>
    </source>
</evidence>
<comment type="similarity">
    <text evidence="1">Belongs to the FldB/FldC dehydratase alpha/beta subunit family.</text>
</comment>
<dbReference type="PANTHER" id="PTHR30548">
    <property type="entry name" value="2-HYDROXYGLUTARYL-COA DEHYDRATASE, D-COMPONENT-RELATED"/>
    <property type="match status" value="1"/>
</dbReference>
<sequence length="349" mass="37329">MAAGLLPYRISGVPDRATDLVAEHVTTIRPPFTRRAATIGFVETALDAVLGGALDFVDHLVVPHTRKMVQAAYRQLLLAQEARPDLRLPSVHYLDKAYIPSPAASRFNRAALEGLADAVASWSGTPLTTHALERAVDVMNTSRALLARVAALRKANPPRITGPDALAVFGSAAVMPREAHNDLLAAFLEDTPPPVAPTDPVRIHLAGSPQDHPAVYRAIETCGAVVVGDDHCWGDRCAWWPVRSGGAPLDGIAARYDAMPACSVEFPLARTVERCVDAAVGSRPDGVIFFDLDGDEAQLWETPDEIAALRAAGIPTLHLPRQPYTAHLPEDVTAQIAAFVTSLHTAGVR</sequence>
<protein>
    <recommendedName>
        <fullName evidence="4">Benzoyl-CoA reductase/2-hydroxyglutaryl-CoA dehydratase subunit BcrC/BadD/HgdB</fullName>
    </recommendedName>
</protein>
<organism evidence="2 3">
    <name type="scientific">Pseudonocardia zijingensis</name>
    <dbReference type="NCBI Taxonomy" id="153376"/>
    <lineage>
        <taxon>Bacteria</taxon>
        <taxon>Bacillati</taxon>
        <taxon>Actinomycetota</taxon>
        <taxon>Actinomycetes</taxon>
        <taxon>Pseudonocardiales</taxon>
        <taxon>Pseudonocardiaceae</taxon>
        <taxon>Pseudonocardia</taxon>
    </lineage>
</organism>
<proteinExistence type="inferred from homology"/>
<dbReference type="Gene3D" id="1.20.1270.370">
    <property type="match status" value="1"/>
</dbReference>
<dbReference type="Gene3D" id="3.40.50.11890">
    <property type="match status" value="1"/>
</dbReference>
<evidence type="ECO:0000256" key="1">
    <source>
        <dbReference type="ARBA" id="ARBA00005806"/>
    </source>
</evidence>
<evidence type="ECO:0008006" key="4">
    <source>
        <dbReference type="Google" id="ProtNLM"/>
    </source>
</evidence>
<dbReference type="InterPro" id="IPR010327">
    <property type="entry name" value="FldB/FldC_alpha/beta"/>
</dbReference>
<accession>A0ABN1Q0C5</accession>
<dbReference type="PANTHER" id="PTHR30548:SF1">
    <property type="entry name" value="DEHYDRATASE SUBUNIT MJ0007-RELATED"/>
    <property type="match status" value="1"/>
</dbReference>
<dbReference type="EMBL" id="BAAAHP010000075">
    <property type="protein sequence ID" value="GAA0935960.1"/>
    <property type="molecule type" value="Genomic_DNA"/>
</dbReference>
<gene>
    <name evidence="2" type="ORF">GCM10009559_27860</name>
</gene>
<dbReference type="Pfam" id="PF06050">
    <property type="entry name" value="HGD-D"/>
    <property type="match status" value="1"/>
</dbReference>
<evidence type="ECO:0000313" key="3">
    <source>
        <dbReference type="Proteomes" id="UP001499967"/>
    </source>
</evidence>
<name>A0ABN1Q0C5_9PSEU</name>
<reference evidence="2 3" key="1">
    <citation type="journal article" date="2019" name="Int. J. Syst. Evol. Microbiol.">
        <title>The Global Catalogue of Microorganisms (GCM) 10K type strain sequencing project: providing services to taxonomists for standard genome sequencing and annotation.</title>
        <authorList>
            <consortium name="The Broad Institute Genomics Platform"/>
            <consortium name="The Broad Institute Genome Sequencing Center for Infectious Disease"/>
            <person name="Wu L."/>
            <person name="Ma J."/>
        </authorList>
    </citation>
    <scope>NUCLEOTIDE SEQUENCE [LARGE SCALE GENOMIC DNA]</scope>
    <source>
        <strain evidence="2 3">JCM 11117</strain>
    </source>
</reference>
<dbReference type="Proteomes" id="UP001499967">
    <property type="component" value="Unassembled WGS sequence"/>
</dbReference>
<comment type="caution">
    <text evidence="2">The sequence shown here is derived from an EMBL/GenBank/DDBJ whole genome shotgun (WGS) entry which is preliminary data.</text>
</comment>
<dbReference type="Gene3D" id="3.40.50.11900">
    <property type="match status" value="1"/>
</dbReference>
<keyword evidence="3" id="KW-1185">Reference proteome</keyword>